<evidence type="ECO:0000256" key="2">
    <source>
        <dbReference type="ARBA" id="ARBA00023027"/>
    </source>
</evidence>
<dbReference type="EMBL" id="UOEM01000097">
    <property type="protein sequence ID" value="VAW16468.1"/>
    <property type="molecule type" value="Genomic_DNA"/>
</dbReference>
<keyword evidence="1 4" id="KW-0560">Oxidoreductase</keyword>
<protein>
    <submittedName>
        <fullName evidence="4">D-3-phosphoglycerate dehydrogenase</fullName>
        <ecNumber evidence="4">1.1.1.95</ecNumber>
    </submittedName>
</protein>
<dbReference type="AlphaFoldDB" id="A0A3B0TEU7"/>
<dbReference type="InterPro" id="IPR006140">
    <property type="entry name" value="D-isomer_DH_NAD-bd"/>
</dbReference>
<dbReference type="GO" id="GO:0051287">
    <property type="term" value="F:NAD binding"/>
    <property type="evidence" value="ECO:0007669"/>
    <property type="project" value="InterPro"/>
</dbReference>
<dbReference type="CDD" id="cd12164">
    <property type="entry name" value="GDH_like_2"/>
    <property type="match status" value="1"/>
</dbReference>
<feature type="domain" description="D-isomer specific 2-hydroxyacid dehydrogenase NAD-binding" evidence="3">
    <location>
        <begin position="107"/>
        <end position="284"/>
    </location>
</feature>
<dbReference type="PANTHER" id="PTHR43333">
    <property type="entry name" value="2-HACID_DH_C DOMAIN-CONTAINING PROTEIN"/>
    <property type="match status" value="1"/>
</dbReference>
<gene>
    <name evidence="4" type="ORF">MNBD_ALPHA09-230</name>
</gene>
<evidence type="ECO:0000256" key="1">
    <source>
        <dbReference type="ARBA" id="ARBA00023002"/>
    </source>
</evidence>
<keyword evidence="2" id="KW-0520">NAD</keyword>
<dbReference type="PANTHER" id="PTHR43333:SF1">
    <property type="entry name" value="D-ISOMER SPECIFIC 2-HYDROXYACID DEHYDROGENASE NAD-BINDING DOMAIN-CONTAINING PROTEIN"/>
    <property type="match status" value="1"/>
</dbReference>
<evidence type="ECO:0000259" key="3">
    <source>
        <dbReference type="Pfam" id="PF02826"/>
    </source>
</evidence>
<dbReference type="Pfam" id="PF02826">
    <property type="entry name" value="2-Hacid_dh_C"/>
    <property type="match status" value="1"/>
</dbReference>
<dbReference type="InterPro" id="IPR036291">
    <property type="entry name" value="NAD(P)-bd_dom_sf"/>
</dbReference>
<proteinExistence type="predicted"/>
<dbReference type="GO" id="GO:0004617">
    <property type="term" value="F:phosphoglycerate dehydrogenase activity"/>
    <property type="evidence" value="ECO:0007669"/>
    <property type="project" value="UniProtKB-EC"/>
</dbReference>
<accession>A0A3B0TEU7</accession>
<sequence length="319" mass="34171">MTLPGPGALAVIVTDWGQSAWAKRFAALAPGRAIAEWPDISNPAQIAYAAVWRPEPGALAAFPNLKAIFNLGAGVDHLLDDPALPDVPVVRVVDDSLTAPMSTYIVAQVLLHFRQHLAYMEFQRQQRWKPLRQPHAGEMGVGILGLGTLGRDAAAKLLGLGFNVAGWSRSPKSIEGVRSFAGPGQLDDFLARTDILVSLLPATPATRGMVDRSLLARLRQGGPLGGAIYINAGRGATQVEADILAALEAGELAGASIDVFETEPLDRASPLWRHPRVVVTPHVAADTDLEAISRYVIEQIHKFEAGRPLANIVERSKGY</sequence>
<name>A0A3B0TEU7_9ZZZZ</name>
<dbReference type="SUPFAM" id="SSF51735">
    <property type="entry name" value="NAD(P)-binding Rossmann-fold domains"/>
    <property type="match status" value="1"/>
</dbReference>
<organism evidence="4">
    <name type="scientific">hydrothermal vent metagenome</name>
    <dbReference type="NCBI Taxonomy" id="652676"/>
    <lineage>
        <taxon>unclassified sequences</taxon>
        <taxon>metagenomes</taxon>
        <taxon>ecological metagenomes</taxon>
    </lineage>
</organism>
<reference evidence="4" key="1">
    <citation type="submission" date="2018-06" db="EMBL/GenBank/DDBJ databases">
        <authorList>
            <person name="Zhirakovskaya E."/>
        </authorList>
    </citation>
    <scope>NUCLEOTIDE SEQUENCE</scope>
</reference>
<dbReference type="EC" id="1.1.1.95" evidence="4"/>
<dbReference type="Gene3D" id="3.40.50.720">
    <property type="entry name" value="NAD(P)-binding Rossmann-like Domain"/>
    <property type="match status" value="2"/>
</dbReference>
<evidence type="ECO:0000313" key="4">
    <source>
        <dbReference type="EMBL" id="VAW16468.1"/>
    </source>
</evidence>